<feature type="domain" description="Calponin-homology (CH)" evidence="1">
    <location>
        <begin position="57"/>
        <end position="164"/>
    </location>
</feature>
<evidence type="ECO:0000313" key="2">
    <source>
        <dbReference type="EMBL" id="CAF0846778.1"/>
    </source>
</evidence>
<dbReference type="SMART" id="SM00033">
    <property type="entry name" value="CH"/>
    <property type="match status" value="1"/>
</dbReference>
<dbReference type="CDD" id="cd21213">
    <property type="entry name" value="CH_DIXDC1"/>
    <property type="match status" value="1"/>
</dbReference>
<dbReference type="PANTHER" id="PTHR10878">
    <property type="entry name" value="SEGMENT POLARITY PROTEIN DISHEVELLED"/>
    <property type="match status" value="1"/>
</dbReference>
<dbReference type="GO" id="GO:0005829">
    <property type="term" value="C:cytosol"/>
    <property type="evidence" value="ECO:0007669"/>
    <property type="project" value="TreeGrafter"/>
</dbReference>
<evidence type="ECO:0000313" key="3">
    <source>
        <dbReference type="Proteomes" id="UP000663879"/>
    </source>
</evidence>
<dbReference type="SUPFAM" id="SSF47576">
    <property type="entry name" value="Calponin-homology domain, CH-domain"/>
    <property type="match status" value="1"/>
</dbReference>
<dbReference type="Pfam" id="PF00307">
    <property type="entry name" value="CH"/>
    <property type="match status" value="1"/>
</dbReference>
<gene>
    <name evidence="2" type="ORF">OXX778_LOCUS8739</name>
</gene>
<dbReference type="GO" id="GO:0060070">
    <property type="term" value="P:canonical Wnt signaling pathway"/>
    <property type="evidence" value="ECO:0007669"/>
    <property type="project" value="TreeGrafter"/>
</dbReference>
<organism evidence="2 3">
    <name type="scientific">Brachionus calyciflorus</name>
    <dbReference type="NCBI Taxonomy" id="104777"/>
    <lineage>
        <taxon>Eukaryota</taxon>
        <taxon>Metazoa</taxon>
        <taxon>Spiralia</taxon>
        <taxon>Gnathifera</taxon>
        <taxon>Rotifera</taxon>
        <taxon>Eurotatoria</taxon>
        <taxon>Monogononta</taxon>
        <taxon>Pseudotrocha</taxon>
        <taxon>Ploima</taxon>
        <taxon>Brachionidae</taxon>
        <taxon>Brachionus</taxon>
    </lineage>
</organism>
<dbReference type="Gene3D" id="1.10.418.10">
    <property type="entry name" value="Calponin-like domain"/>
    <property type="match status" value="1"/>
</dbReference>
<dbReference type="EMBL" id="CAJNOC010001230">
    <property type="protein sequence ID" value="CAF0846778.1"/>
    <property type="molecule type" value="Genomic_DNA"/>
</dbReference>
<reference evidence="2" key="1">
    <citation type="submission" date="2021-02" db="EMBL/GenBank/DDBJ databases">
        <authorList>
            <person name="Nowell W R."/>
        </authorList>
    </citation>
    <scope>NUCLEOTIDE SEQUENCE</scope>
    <source>
        <strain evidence="2">Ploen Becks lab</strain>
    </source>
</reference>
<proteinExistence type="predicted"/>
<sequence>MLNNNQVQLFGESANLNPKSCSTLISTSSTSSLGSNQRNCRDTINNKNNLNQVQSNPVQIQNYITWINSHMKKRPGVRLVENLSSDLSNGVSLIHLIEVISGTVLTDVNLNPKTINECKENIEKILKFMQLNSIKMHQTTSKEILEGNLKSIMRLVLALAAHFKPTNVQPYAAFISKISQNNTQTPQTTSSTNLNTLMSNNCKQQQQHMINKRSQSTNNVNSTNNNNMNKTFVVNNQPLTQQSNTKPSLKQTRNLDSMTHLVQAACVSLADVRKYKNENNFK</sequence>
<dbReference type="Proteomes" id="UP000663879">
    <property type="component" value="Unassembled WGS sequence"/>
</dbReference>
<dbReference type="PANTHER" id="PTHR10878:SF22">
    <property type="entry name" value="DIXIN"/>
    <property type="match status" value="1"/>
</dbReference>
<dbReference type="AlphaFoldDB" id="A0A813W1Q2"/>
<accession>A0A813W1Q2</accession>
<dbReference type="InterPro" id="IPR001715">
    <property type="entry name" value="CH_dom"/>
</dbReference>
<dbReference type="InterPro" id="IPR036872">
    <property type="entry name" value="CH_dom_sf"/>
</dbReference>
<name>A0A813W1Q2_9BILA</name>
<dbReference type="OrthoDB" id="30551at2759"/>
<evidence type="ECO:0000259" key="1">
    <source>
        <dbReference type="PROSITE" id="PS50021"/>
    </source>
</evidence>
<dbReference type="InterPro" id="IPR015506">
    <property type="entry name" value="Dsh/Dvl-rel"/>
</dbReference>
<keyword evidence="3" id="KW-1185">Reference proteome</keyword>
<protein>
    <recommendedName>
        <fullName evidence="1">Calponin-homology (CH) domain-containing protein</fullName>
    </recommendedName>
</protein>
<comment type="caution">
    <text evidence="2">The sequence shown here is derived from an EMBL/GenBank/DDBJ whole genome shotgun (WGS) entry which is preliminary data.</text>
</comment>
<dbReference type="PROSITE" id="PS50021">
    <property type="entry name" value="CH"/>
    <property type="match status" value="1"/>
</dbReference>